<dbReference type="GO" id="GO:0008153">
    <property type="term" value="P:4-aminobenzoate biosynthetic process"/>
    <property type="evidence" value="ECO:0007669"/>
    <property type="project" value="TreeGrafter"/>
</dbReference>
<name>A0A919U183_9CELL</name>
<keyword evidence="7" id="KW-1185">Reference proteome</keyword>
<sequence length="517" mass="55454">MTLCPVDSLTGTTPTPGRRYRVEWSTVTTDAAPADVFAQQYAGRDGAFWLDSASADGGRWSIVGAADGVLSHTVRYRLGDGAVTVTGTDGRRTAVPGDVFTFLSDAVARFAVEPGDVPSPFALGYVGYLGYELRGDSCEMPVSVRSEHDDAFLVLAERALVFDARTGQVHALALVCDDDALTSASRRWLQDTTTWLAADRPGERSATPVPAAPALPDVPAPPMPLDTIEQVLEFRHPRREYLALVERCLEHIRRGESYEICLTNTLRTGPLADPWATYQRLRSISPVPYGAYLQCGGTTVLSASPERFLAVSRTGDVETRPIKGTRPRGRTPREDDLLRADLLASEKDRAENLMIVDLMRNDLSRVCTTGSVHVEELFAVETYPLVHQLVSSVRGHLRPDRTAVDCVRAAFPGGSMTGAPKRRTLEILEELEGGPRGVYSGALGWFSLDGAADLSIVIRTIVADASGTTLGVGGAITALSDPAAEYAETLVKARAMAAALVDGPAPSPPVGHVDDEA</sequence>
<dbReference type="NCBIfam" id="TIGR00553">
    <property type="entry name" value="pabB"/>
    <property type="match status" value="1"/>
</dbReference>
<comment type="caution">
    <text evidence="6">The sequence shown here is derived from an EMBL/GenBank/DDBJ whole genome shotgun (WGS) entry which is preliminary data.</text>
</comment>
<dbReference type="InterPro" id="IPR015890">
    <property type="entry name" value="Chorismate_C"/>
</dbReference>
<dbReference type="AlphaFoldDB" id="A0A919U183"/>
<dbReference type="InterPro" id="IPR005801">
    <property type="entry name" value="ADC_synthase"/>
</dbReference>
<gene>
    <name evidence="6" type="ORF">Cch01nite_09810</name>
</gene>
<feature type="domain" description="Anthranilate synthase component I N-terminal" evidence="5">
    <location>
        <begin position="31"/>
        <end position="169"/>
    </location>
</feature>
<reference evidence="6" key="1">
    <citation type="submission" date="2021-01" db="EMBL/GenBank/DDBJ databases">
        <title>Whole genome shotgun sequence of Cellulomonas chitinilytica NBRC 110799.</title>
        <authorList>
            <person name="Komaki H."/>
            <person name="Tamura T."/>
        </authorList>
    </citation>
    <scope>NUCLEOTIDE SEQUENCE</scope>
    <source>
        <strain evidence="6">NBRC 110799</strain>
    </source>
</reference>
<evidence type="ECO:0000256" key="3">
    <source>
        <dbReference type="SAM" id="MobiDB-lite"/>
    </source>
</evidence>
<dbReference type="EMBL" id="BONK01000003">
    <property type="protein sequence ID" value="GIG20257.1"/>
    <property type="molecule type" value="Genomic_DNA"/>
</dbReference>
<dbReference type="Pfam" id="PF04715">
    <property type="entry name" value="Anth_synt_I_N"/>
    <property type="match status" value="1"/>
</dbReference>
<dbReference type="EC" id="2.6.1.85" evidence="1"/>
<dbReference type="InterPro" id="IPR019999">
    <property type="entry name" value="Anth_synth_I-like"/>
</dbReference>
<evidence type="ECO:0000256" key="2">
    <source>
        <dbReference type="ARBA" id="ARBA00022679"/>
    </source>
</evidence>
<dbReference type="Pfam" id="PF00425">
    <property type="entry name" value="Chorismate_bind"/>
    <property type="match status" value="1"/>
</dbReference>
<evidence type="ECO:0000313" key="6">
    <source>
        <dbReference type="EMBL" id="GIG20257.1"/>
    </source>
</evidence>
<feature type="region of interest" description="Disordered" evidence="3">
    <location>
        <begin position="201"/>
        <end position="220"/>
    </location>
</feature>
<protein>
    <recommendedName>
        <fullName evidence="1">aminodeoxychorismate synthase</fullName>
        <ecNumber evidence="1">2.6.1.85</ecNumber>
    </recommendedName>
</protein>
<dbReference type="GO" id="GO:0046820">
    <property type="term" value="F:4-amino-4-deoxychorismate synthase activity"/>
    <property type="evidence" value="ECO:0007669"/>
    <property type="project" value="UniProtKB-EC"/>
</dbReference>
<dbReference type="InterPro" id="IPR006805">
    <property type="entry name" value="Anth_synth_I_N"/>
</dbReference>
<dbReference type="Gene3D" id="3.60.120.10">
    <property type="entry name" value="Anthranilate synthase"/>
    <property type="match status" value="1"/>
</dbReference>
<evidence type="ECO:0000313" key="7">
    <source>
        <dbReference type="Proteomes" id="UP000632740"/>
    </source>
</evidence>
<dbReference type="Proteomes" id="UP000632740">
    <property type="component" value="Unassembled WGS sequence"/>
</dbReference>
<organism evidence="6 7">
    <name type="scientific">Cellulomonas chitinilytica</name>
    <dbReference type="NCBI Taxonomy" id="398759"/>
    <lineage>
        <taxon>Bacteria</taxon>
        <taxon>Bacillati</taxon>
        <taxon>Actinomycetota</taxon>
        <taxon>Actinomycetes</taxon>
        <taxon>Micrococcales</taxon>
        <taxon>Cellulomonadaceae</taxon>
        <taxon>Cellulomonas</taxon>
    </lineage>
</organism>
<dbReference type="GO" id="GO:0005737">
    <property type="term" value="C:cytoplasm"/>
    <property type="evidence" value="ECO:0007669"/>
    <property type="project" value="TreeGrafter"/>
</dbReference>
<dbReference type="PANTHER" id="PTHR11236">
    <property type="entry name" value="AMINOBENZOATE/ANTHRANILATE SYNTHASE"/>
    <property type="match status" value="1"/>
</dbReference>
<dbReference type="PANTHER" id="PTHR11236:SF18">
    <property type="entry name" value="AMINODEOXYCHORISMATE SYNTHASE"/>
    <property type="match status" value="1"/>
</dbReference>
<accession>A0A919U183</accession>
<dbReference type="InterPro" id="IPR005802">
    <property type="entry name" value="ADC_synth_comp_1"/>
</dbReference>
<proteinExistence type="predicted"/>
<feature type="domain" description="Chorismate-utilising enzyme C-terminal" evidence="4">
    <location>
        <begin position="239"/>
        <end position="492"/>
    </location>
</feature>
<dbReference type="SUPFAM" id="SSF56322">
    <property type="entry name" value="ADC synthase"/>
    <property type="match status" value="1"/>
</dbReference>
<evidence type="ECO:0000259" key="4">
    <source>
        <dbReference type="Pfam" id="PF00425"/>
    </source>
</evidence>
<evidence type="ECO:0000256" key="1">
    <source>
        <dbReference type="ARBA" id="ARBA00013139"/>
    </source>
</evidence>
<dbReference type="GO" id="GO:0000162">
    <property type="term" value="P:L-tryptophan biosynthetic process"/>
    <property type="evidence" value="ECO:0007669"/>
    <property type="project" value="TreeGrafter"/>
</dbReference>
<keyword evidence="2" id="KW-0808">Transferase</keyword>
<evidence type="ECO:0000259" key="5">
    <source>
        <dbReference type="Pfam" id="PF04715"/>
    </source>
</evidence>
<dbReference type="GO" id="GO:0009396">
    <property type="term" value="P:folic acid-containing compound biosynthetic process"/>
    <property type="evidence" value="ECO:0007669"/>
    <property type="project" value="InterPro"/>
</dbReference>
<dbReference type="PRINTS" id="PR00095">
    <property type="entry name" value="ANTSNTHASEI"/>
</dbReference>
<feature type="compositionally biased region" description="Pro residues" evidence="3">
    <location>
        <begin position="210"/>
        <end position="220"/>
    </location>
</feature>